<dbReference type="InParanoid" id="S8F1J7"/>
<gene>
    <name evidence="2" type="ORF">FOMPIDRAFT_1137162</name>
</gene>
<reference evidence="2 3" key="1">
    <citation type="journal article" date="2012" name="Science">
        <title>The Paleozoic origin of enzymatic lignin decomposition reconstructed from 31 fungal genomes.</title>
        <authorList>
            <person name="Floudas D."/>
            <person name="Binder M."/>
            <person name="Riley R."/>
            <person name="Barry K."/>
            <person name="Blanchette R.A."/>
            <person name="Henrissat B."/>
            <person name="Martinez A.T."/>
            <person name="Otillar R."/>
            <person name="Spatafora J.W."/>
            <person name="Yadav J.S."/>
            <person name="Aerts A."/>
            <person name="Benoit I."/>
            <person name="Boyd A."/>
            <person name="Carlson A."/>
            <person name="Copeland A."/>
            <person name="Coutinho P.M."/>
            <person name="de Vries R.P."/>
            <person name="Ferreira P."/>
            <person name="Findley K."/>
            <person name="Foster B."/>
            <person name="Gaskell J."/>
            <person name="Glotzer D."/>
            <person name="Gorecki P."/>
            <person name="Heitman J."/>
            <person name="Hesse C."/>
            <person name="Hori C."/>
            <person name="Igarashi K."/>
            <person name="Jurgens J.A."/>
            <person name="Kallen N."/>
            <person name="Kersten P."/>
            <person name="Kohler A."/>
            <person name="Kuees U."/>
            <person name="Kumar T.K.A."/>
            <person name="Kuo A."/>
            <person name="LaButti K."/>
            <person name="Larrondo L.F."/>
            <person name="Lindquist E."/>
            <person name="Ling A."/>
            <person name="Lombard V."/>
            <person name="Lucas S."/>
            <person name="Lundell T."/>
            <person name="Martin R."/>
            <person name="McLaughlin D.J."/>
            <person name="Morgenstern I."/>
            <person name="Morin E."/>
            <person name="Murat C."/>
            <person name="Nagy L.G."/>
            <person name="Nolan M."/>
            <person name="Ohm R.A."/>
            <person name="Patyshakuliyeva A."/>
            <person name="Rokas A."/>
            <person name="Ruiz-Duenas F.J."/>
            <person name="Sabat G."/>
            <person name="Salamov A."/>
            <person name="Samejima M."/>
            <person name="Schmutz J."/>
            <person name="Slot J.C."/>
            <person name="St John F."/>
            <person name="Stenlid J."/>
            <person name="Sun H."/>
            <person name="Sun S."/>
            <person name="Syed K."/>
            <person name="Tsang A."/>
            <person name="Wiebenga A."/>
            <person name="Young D."/>
            <person name="Pisabarro A."/>
            <person name="Eastwood D.C."/>
            <person name="Martin F."/>
            <person name="Cullen D."/>
            <person name="Grigoriev I.V."/>
            <person name="Hibbett D.S."/>
        </authorList>
    </citation>
    <scope>NUCLEOTIDE SEQUENCE</scope>
    <source>
        <strain evidence="3">FP-58527</strain>
    </source>
</reference>
<keyword evidence="1" id="KW-0560">Oxidoreductase</keyword>
<dbReference type="PANTHER" id="PTHR22604:SF105">
    <property type="entry name" value="TRANS-1,2-DIHYDROBENZENE-1,2-DIOL DEHYDROGENASE"/>
    <property type="match status" value="1"/>
</dbReference>
<dbReference type="InterPro" id="IPR050984">
    <property type="entry name" value="Gfo/Idh/MocA_domain"/>
</dbReference>
<dbReference type="GO" id="GO:0016491">
    <property type="term" value="F:oxidoreductase activity"/>
    <property type="evidence" value="ECO:0007669"/>
    <property type="project" value="UniProtKB-KW"/>
</dbReference>
<dbReference type="EMBL" id="KE504323">
    <property type="protein sequence ID" value="EPS92894.1"/>
    <property type="molecule type" value="Genomic_DNA"/>
</dbReference>
<dbReference type="PANTHER" id="PTHR22604">
    <property type="entry name" value="OXIDOREDUCTASES"/>
    <property type="match status" value="1"/>
</dbReference>
<name>S8F1J7_FOMSC</name>
<dbReference type="Gene3D" id="3.40.50.720">
    <property type="entry name" value="NAD(P)-binding Rossmann-like Domain"/>
    <property type="match status" value="1"/>
</dbReference>
<dbReference type="STRING" id="743788.S8F1J7"/>
<dbReference type="HOGENOM" id="CLU_2171097_0_0_1"/>
<sequence length="134" mass="14722">MPQGDNPPKIKTPSDALHFGIPGAARIARNVKVKPAQRCDQAIAERSQACADTFAERWSIPSAYDGRQRIESCGSNVRRYASVRRLSSSLYCEWTMKGLVDSNVPCKKPVAVNAANAHEMFGYAAEQNLVLLEV</sequence>
<evidence type="ECO:0000313" key="2">
    <source>
        <dbReference type="EMBL" id="EPS92894.1"/>
    </source>
</evidence>
<accession>S8F1J7</accession>
<keyword evidence="3" id="KW-1185">Reference proteome</keyword>
<protein>
    <submittedName>
        <fullName evidence="2">Uncharacterized protein</fullName>
    </submittedName>
</protein>
<proteinExistence type="predicted"/>
<evidence type="ECO:0000256" key="1">
    <source>
        <dbReference type="ARBA" id="ARBA00023002"/>
    </source>
</evidence>
<dbReference type="OrthoDB" id="2129491at2759"/>
<organism evidence="2 3">
    <name type="scientific">Fomitopsis schrenkii</name>
    <name type="common">Brown rot fungus</name>
    <dbReference type="NCBI Taxonomy" id="2126942"/>
    <lineage>
        <taxon>Eukaryota</taxon>
        <taxon>Fungi</taxon>
        <taxon>Dikarya</taxon>
        <taxon>Basidiomycota</taxon>
        <taxon>Agaricomycotina</taxon>
        <taxon>Agaricomycetes</taxon>
        <taxon>Polyporales</taxon>
        <taxon>Fomitopsis</taxon>
    </lineage>
</organism>
<evidence type="ECO:0000313" key="3">
    <source>
        <dbReference type="Proteomes" id="UP000015241"/>
    </source>
</evidence>
<dbReference type="AlphaFoldDB" id="S8F1J7"/>
<dbReference type="Proteomes" id="UP000015241">
    <property type="component" value="Unassembled WGS sequence"/>
</dbReference>